<feature type="region of interest" description="Disordered" evidence="1">
    <location>
        <begin position="87"/>
        <end position="112"/>
    </location>
</feature>
<dbReference type="Proteomes" id="UP001301958">
    <property type="component" value="Unassembled WGS sequence"/>
</dbReference>
<evidence type="ECO:0000313" key="2">
    <source>
        <dbReference type="EMBL" id="KAK4227605.1"/>
    </source>
</evidence>
<sequence length="203" mass="23119">MRLYYLSRQQTPRRFLSRDFLRAVKQRDQINLLGHQTKNTTSLLISPIATISIEPCYDNQDALLARIKNLEHQLSLKKQWLEGWSSSRSMPNDGSRSFGNRFHQPTQSSSRPHNCGSFLATALTTTPAIPTTSAGSMAVASIPKIVYFLAYTAILAAPVVRTRPFFLPYPQLRQCLPNKIRPVPLNNRHHFNHHTFVQLALRP</sequence>
<protein>
    <submittedName>
        <fullName evidence="2">Uncharacterized protein</fullName>
    </submittedName>
</protein>
<comment type="caution">
    <text evidence="2">The sequence shown here is derived from an EMBL/GenBank/DDBJ whole genome shotgun (WGS) entry which is preliminary data.</text>
</comment>
<reference evidence="2" key="1">
    <citation type="journal article" date="2023" name="Mol. Phylogenet. Evol.">
        <title>Genome-scale phylogeny and comparative genomics of the fungal order Sordariales.</title>
        <authorList>
            <person name="Hensen N."/>
            <person name="Bonometti L."/>
            <person name="Westerberg I."/>
            <person name="Brannstrom I.O."/>
            <person name="Guillou S."/>
            <person name="Cros-Aarteil S."/>
            <person name="Calhoun S."/>
            <person name="Haridas S."/>
            <person name="Kuo A."/>
            <person name="Mondo S."/>
            <person name="Pangilinan J."/>
            <person name="Riley R."/>
            <person name="LaButti K."/>
            <person name="Andreopoulos B."/>
            <person name="Lipzen A."/>
            <person name="Chen C."/>
            <person name="Yan M."/>
            <person name="Daum C."/>
            <person name="Ng V."/>
            <person name="Clum A."/>
            <person name="Steindorff A."/>
            <person name="Ohm R.A."/>
            <person name="Martin F."/>
            <person name="Silar P."/>
            <person name="Natvig D.O."/>
            <person name="Lalanne C."/>
            <person name="Gautier V."/>
            <person name="Ament-Velasquez S.L."/>
            <person name="Kruys A."/>
            <person name="Hutchinson M.I."/>
            <person name="Powell A.J."/>
            <person name="Barry K."/>
            <person name="Miller A.N."/>
            <person name="Grigoriev I.V."/>
            <person name="Debuchy R."/>
            <person name="Gladieux P."/>
            <person name="Hiltunen Thoren M."/>
            <person name="Johannesson H."/>
        </authorList>
    </citation>
    <scope>NUCLEOTIDE SEQUENCE</scope>
    <source>
        <strain evidence="2">CBS 990.96</strain>
    </source>
</reference>
<organism evidence="2 3">
    <name type="scientific">Podospora fimiseda</name>
    <dbReference type="NCBI Taxonomy" id="252190"/>
    <lineage>
        <taxon>Eukaryota</taxon>
        <taxon>Fungi</taxon>
        <taxon>Dikarya</taxon>
        <taxon>Ascomycota</taxon>
        <taxon>Pezizomycotina</taxon>
        <taxon>Sordariomycetes</taxon>
        <taxon>Sordariomycetidae</taxon>
        <taxon>Sordariales</taxon>
        <taxon>Podosporaceae</taxon>
        <taxon>Podospora</taxon>
    </lineage>
</organism>
<reference evidence="2" key="2">
    <citation type="submission" date="2023-05" db="EMBL/GenBank/DDBJ databases">
        <authorList>
            <consortium name="Lawrence Berkeley National Laboratory"/>
            <person name="Steindorff A."/>
            <person name="Hensen N."/>
            <person name="Bonometti L."/>
            <person name="Westerberg I."/>
            <person name="Brannstrom I.O."/>
            <person name="Guillou S."/>
            <person name="Cros-Aarteil S."/>
            <person name="Calhoun S."/>
            <person name="Haridas S."/>
            <person name="Kuo A."/>
            <person name="Mondo S."/>
            <person name="Pangilinan J."/>
            <person name="Riley R."/>
            <person name="Labutti K."/>
            <person name="Andreopoulos B."/>
            <person name="Lipzen A."/>
            <person name="Chen C."/>
            <person name="Yanf M."/>
            <person name="Daum C."/>
            <person name="Ng V."/>
            <person name="Clum A."/>
            <person name="Ohm R."/>
            <person name="Martin F."/>
            <person name="Silar P."/>
            <person name="Natvig D."/>
            <person name="Lalanne C."/>
            <person name="Gautier V."/>
            <person name="Ament-Velasquez S.L."/>
            <person name="Kruys A."/>
            <person name="Hutchinson M.I."/>
            <person name="Powell A.J."/>
            <person name="Barry K."/>
            <person name="Miller A.N."/>
            <person name="Grigoriev I.V."/>
            <person name="Debuchy R."/>
            <person name="Gladieux P."/>
            <person name="Thoren M.H."/>
            <person name="Johannesson H."/>
        </authorList>
    </citation>
    <scope>NUCLEOTIDE SEQUENCE</scope>
    <source>
        <strain evidence="2">CBS 990.96</strain>
    </source>
</reference>
<proteinExistence type="predicted"/>
<name>A0AAN7BQG9_9PEZI</name>
<dbReference type="EMBL" id="MU865329">
    <property type="protein sequence ID" value="KAK4227605.1"/>
    <property type="molecule type" value="Genomic_DNA"/>
</dbReference>
<evidence type="ECO:0000313" key="3">
    <source>
        <dbReference type="Proteomes" id="UP001301958"/>
    </source>
</evidence>
<evidence type="ECO:0000256" key="1">
    <source>
        <dbReference type="SAM" id="MobiDB-lite"/>
    </source>
</evidence>
<accession>A0AAN7BQG9</accession>
<keyword evidence="3" id="KW-1185">Reference proteome</keyword>
<gene>
    <name evidence="2" type="ORF">QBC38DRAFT_187642</name>
</gene>
<dbReference type="AlphaFoldDB" id="A0AAN7BQG9"/>